<evidence type="ECO:0000313" key="6">
    <source>
        <dbReference type="Proteomes" id="UP000294664"/>
    </source>
</evidence>
<gene>
    <name evidence="5" type="ORF">EDC64_10467</name>
</gene>
<feature type="domain" description="HTH lacI-type" evidence="4">
    <location>
        <begin position="14"/>
        <end position="68"/>
    </location>
</feature>
<reference evidence="5 6" key="1">
    <citation type="submission" date="2019-03" db="EMBL/GenBank/DDBJ databases">
        <title>Genomic Encyclopedia of Type Strains, Phase IV (KMG-IV): sequencing the most valuable type-strain genomes for metagenomic binning, comparative biology and taxonomic classification.</title>
        <authorList>
            <person name="Goeker M."/>
        </authorList>
    </citation>
    <scope>NUCLEOTIDE SEQUENCE [LARGE SCALE GENOMIC DNA]</scope>
    <source>
        <strain evidence="5 6">DSM 9035</strain>
    </source>
</reference>
<evidence type="ECO:0000256" key="1">
    <source>
        <dbReference type="ARBA" id="ARBA00023015"/>
    </source>
</evidence>
<sequence length="346" mass="36774">MKGTKAGRRGLGRVTAEEVARRLGVSQSTISRAFSPSASISDEMRTRVANAAMELGYQPNIIARSLITRRTGIVAIVIGNLVDPFYTTLLDILTDRLQAGGKQTLLFSSSRAGGLDAIMPTLLQYQVDGIVITSAAVTSDMARICAKRETPVVLLNRNVPGLDISAVCCDNVQGGRQMARHLVGLGHKRFAFVVGQPDASTSLERQQGFVSELAQAGISSCVIEQAGEYSYEAGYEAALRLAAGASRPEAVFFASDIMAIGGMDAFRSRGLSVPGDISVVGFNDVPLAAWPTYALTTVRHPWEQMAARVVDLLGVDAAAAPVRKAVTELIPGDLILRGSTGPRRDQ</sequence>
<dbReference type="Pfam" id="PF00356">
    <property type="entry name" value="LacI"/>
    <property type="match status" value="1"/>
</dbReference>
<dbReference type="SUPFAM" id="SSF47413">
    <property type="entry name" value="lambda repressor-like DNA-binding domains"/>
    <property type="match status" value="1"/>
</dbReference>
<proteinExistence type="predicted"/>
<dbReference type="PANTHER" id="PTHR30146">
    <property type="entry name" value="LACI-RELATED TRANSCRIPTIONAL REPRESSOR"/>
    <property type="match status" value="1"/>
</dbReference>
<dbReference type="GO" id="GO:0000976">
    <property type="term" value="F:transcription cis-regulatory region binding"/>
    <property type="evidence" value="ECO:0007669"/>
    <property type="project" value="TreeGrafter"/>
</dbReference>
<protein>
    <submittedName>
        <fullName evidence="5">DNA-binding LacI/PurR family transcriptional regulator</fullName>
    </submittedName>
</protein>
<dbReference type="Gene3D" id="1.10.260.40">
    <property type="entry name" value="lambda repressor-like DNA-binding domains"/>
    <property type="match status" value="1"/>
</dbReference>
<name>A0A4R3LXX7_9HYPH</name>
<dbReference type="CDD" id="cd01392">
    <property type="entry name" value="HTH_LacI"/>
    <property type="match status" value="1"/>
</dbReference>
<dbReference type="InterPro" id="IPR028082">
    <property type="entry name" value="Peripla_BP_I"/>
</dbReference>
<dbReference type="Proteomes" id="UP000294664">
    <property type="component" value="Unassembled WGS sequence"/>
</dbReference>
<dbReference type="SMART" id="SM00354">
    <property type="entry name" value="HTH_LACI"/>
    <property type="match status" value="1"/>
</dbReference>
<evidence type="ECO:0000256" key="2">
    <source>
        <dbReference type="ARBA" id="ARBA00023125"/>
    </source>
</evidence>
<dbReference type="InterPro" id="IPR046335">
    <property type="entry name" value="LacI/GalR-like_sensor"/>
</dbReference>
<dbReference type="PROSITE" id="PS50932">
    <property type="entry name" value="HTH_LACI_2"/>
    <property type="match status" value="1"/>
</dbReference>
<keyword evidence="2 5" id="KW-0238">DNA-binding</keyword>
<dbReference type="Gene3D" id="3.40.50.2300">
    <property type="match status" value="2"/>
</dbReference>
<keyword evidence="3" id="KW-0804">Transcription</keyword>
<dbReference type="SUPFAM" id="SSF53822">
    <property type="entry name" value="Periplasmic binding protein-like I"/>
    <property type="match status" value="1"/>
</dbReference>
<keyword evidence="6" id="KW-1185">Reference proteome</keyword>
<evidence type="ECO:0000256" key="3">
    <source>
        <dbReference type="ARBA" id="ARBA00023163"/>
    </source>
</evidence>
<dbReference type="GO" id="GO:0003700">
    <property type="term" value="F:DNA-binding transcription factor activity"/>
    <property type="evidence" value="ECO:0007669"/>
    <property type="project" value="TreeGrafter"/>
</dbReference>
<accession>A0A4R3LXX7</accession>
<dbReference type="InterPro" id="IPR000843">
    <property type="entry name" value="HTH_LacI"/>
</dbReference>
<keyword evidence="1" id="KW-0805">Transcription regulation</keyword>
<dbReference type="CDD" id="cd06278">
    <property type="entry name" value="PBP1_LacI-like"/>
    <property type="match status" value="1"/>
</dbReference>
<organism evidence="5 6">
    <name type="scientific">Aquabacter spiritensis</name>
    <dbReference type="NCBI Taxonomy" id="933073"/>
    <lineage>
        <taxon>Bacteria</taxon>
        <taxon>Pseudomonadati</taxon>
        <taxon>Pseudomonadota</taxon>
        <taxon>Alphaproteobacteria</taxon>
        <taxon>Hyphomicrobiales</taxon>
        <taxon>Xanthobacteraceae</taxon>
        <taxon>Aquabacter</taxon>
    </lineage>
</organism>
<evidence type="ECO:0000313" key="5">
    <source>
        <dbReference type="EMBL" id="TCT05510.1"/>
    </source>
</evidence>
<dbReference type="EMBL" id="SMAI01000004">
    <property type="protein sequence ID" value="TCT05510.1"/>
    <property type="molecule type" value="Genomic_DNA"/>
</dbReference>
<dbReference type="InterPro" id="IPR010982">
    <property type="entry name" value="Lambda_DNA-bd_dom_sf"/>
</dbReference>
<dbReference type="Pfam" id="PF13377">
    <property type="entry name" value="Peripla_BP_3"/>
    <property type="match status" value="1"/>
</dbReference>
<dbReference type="PANTHER" id="PTHR30146:SF153">
    <property type="entry name" value="LACTOSE OPERON REPRESSOR"/>
    <property type="match status" value="1"/>
</dbReference>
<comment type="caution">
    <text evidence="5">The sequence shown here is derived from an EMBL/GenBank/DDBJ whole genome shotgun (WGS) entry which is preliminary data.</text>
</comment>
<dbReference type="RefSeq" id="WP_165933695.1">
    <property type="nucleotide sequence ID" value="NZ_SMAI01000004.1"/>
</dbReference>
<evidence type="ECO:0000259" key="4">
    <source>
        <dbReference type="PROSITE" id="PS50932"/>
    </source>
</evidence>
<dbReference type="AlphaFoldDB" id="A0A4R3LXX7"/>